<feature type="transmembrane region" description="Helical" evidence="1">
    <location>
        <begin position="18"/>
        <end position="43"/>
    </location>
</feature>
<comment type="caution">
    <text evidence="2">The sequence shown here is derived from an EMBL/GenBank/DDBJ whole genome shotgun (WGS) entry which is preliminary data.</text>
</comment>
<reference evidence="2 3" key="1">
    <citation type="submission" date="2020-08" db="EMBL/GenBank/DDBJ databases">
        <title>Genomic Encyclopedia of Type Strains, Phase III (KMG-III): the genomes of soil and plant-associated and newly described type strains.</title>
        <authorList>
            <person name="Whitman W."/>
        </authorList>
    </citation>
    <scope>NUCLEOTIDE SEQUENCE [LARGE SCALE GENOMIC DNA]</scope>
    <source>
        <strain evidence="2 3">CECT 3265</strain>
    </source>
</reference>
<gene>
    <name evidence="2" type="ORF">FHS38_006502</name>
</gene>
<proteinExistence type="predicted"/>
<protein>
    <submittedName>
        <fullName evidence="2">Thiol:disulfide interchange protein</fullName>
    </submittedName>
</protein>
<keyword evidence="3" id="KW-1185">Reference proteome</keyword>
<evidence type="ECO:0000313" key="3">
    <source>
        <dbReference type="Proteomes" id="UP000556436"/>
    </source>
</evidence>
<accession>A0A7W7PHX1</accession>
<name>A0A7W7PHX1_STRNE</name>
<sequence>MLPLAAASFLVRTWGSHLWVFCLATVLGTVGMVAAVISVGRCRRAVRSGLPRAKAAWVVTLLAAAAATAVVSAIRM</sequence>
<evidence type="ECO:0000313" key="2">
    <source>
        <dbReference type="EMBL" id="MBB4890417.1"/>
    </source>
</evidence>
<evidence type="ECO:0000256" key="1">
    <source>
        <dbReference type="SAM" id="Phobius"/>
    </source>
</evidence>
<feature type="transmembrane region" description="Helical" evidence="1">
    <location>
        <begin position="55"/>
        <end position="74"/>
    </location>
</feature>
<dbReference type="AlphaFoldDB" id="A0A7W7PHX1"/>
<organism evidence="2 3">
    <name type="scientific">Streptomyces netropsis</name>
    <name type="common">Streptoverticillium netropsis</name>
    <dbReference type="NCBI Taxonomy" id="55404"/>
    <lineage>
        <taxon>Bacteria</taxon>
        <taxon>Bacillati</taxon>
        <taxon>Actinomycetota</taxon>
        <taxon>Actinomycetes</taxon>
        <taxon>Kitasatosporales</taxon>
        <taxon>Streptomycetaceae</taxon>
        <taxon>Streptomyces</taxon>
    </lineage>
</organism>
<keyword evidence="1" id="KW-1133">Transmembrane helix</keyword>
<dbReference type="Proteomes" id="UP000556436">
    <property type="component" value="Unassembled WGS sequence"/>
</dbReference>
<dbReference type="EMBL" id="JACHJG010000019">
    <property type="protein sequence ID" value="MBB4890417.1"/>
    <property type="molecule type" value="Genomic_DNA"/>
</dbReference>
<keyword evidence="1" id="KW-0472">Membrane</keyword>
<keyword evidence="1" id="KW-0812">Transmembrane</keyword>
<dbReference type="RefSeq" id="WP_184739601.1">
    <property type="nucleotide sequence ID" value="NZ_BMRW01000017.1"/>
</dbReference>